<feature type="region of interest" description="Disordered" evidence="1">
    <location>
        <begin position="1"/>
        <end position="20"/>
    </location>
</feature>
<protein>
    <submittedName>
        <fullName evidence="2">Uncharacterized protein</fullName>
    </submittedName>
</protein>
<dbReference type="Proteomes" id="UP000317257">
    <property type="component" value="Unassembled WGS sequence"/>
</dbReference>
<name>A0A5C6G3M5_METRR</name>
<reference evidence="3" key="1">
    <citation type="submission" date="2018-12" db="EMBL/GenBank/DDBJ databases">
        <title>The complete genome of Metarhizium rileyi, a key fungal pathogen of Lepidoptera.</title>
        <authorList>
            <person name="Binneck E."/>
            <person name="Lastra C.C.L."/>
            <person name="Sosa-Gomez D.R."/>
        </authorList>
    </citation>
    <scope>NUCLEOTIDE SEQUENCE [LARGE SCALE GENOMIC DNA]</scope>
    <source>
        <strain evidence="3">Cep018-CH2</strain>
    </source>
</reference>
<comment type="caution">
    <text evidence="2">The sequence shown here is derived from an EMBL/GenBank/DDBJ whole genome shotgun (WGS) entry which is preliminary data.</text>
</comment>
<evidence type="ECO:0000313" key="3">
    <source>
        <dbReference type="Proteomes" id="UP000317257"/>
    </source>
</evidence>
<dbReference type="EMBL" id="SBHS01000124">
    <property type="protein sequence ID" value="TWU70386.1"/>
    <property type="molecule type" value="Genomic_DNA"/>
</dbReference>
<evidence type="ECO:0000256" key="1">
    <source>
        <dbReference type="SAM" id="MobiDB-lite"/>
    </source>
</evidence>
<sequence>MNCDRMEGPTHPTDTDPNDVTWLFDRVSNHERSPKGLADAWPLAQTSDPNTTTRCFVDEGKYAWVAYHVSKTASEQGAHFPGQNLLRNQIADLEKQSLDSRRSIAEKLETGLPPIVKAKIDRWWAQFNRQRSNKRRRLNERDSHQEAVAGSRHRASSTSSTNSSLTPIQESQQLVHSPFAQLDYTAQYEQVFVNASLEETIRLFKSSSLSDAVRRILEPGSASTLVASISMSFPNVRSDFGCQMAIEIMENKIDNIARDLFNVRLEVTAGLRYICLPDGGKILPNPKFTIRGCPIDTITRNFGKEVGDAVRANPAFQDELNSWRQRTDCIWMVISHKANDKAQVCLSMGLIQGTLIQRRLYK</sequence>
<feature type="region of interest" description="Disordered" evidence="1">
    <location>
        <begin position="134"/>
        <end position="170"/>
    </location>
</feature>
<accession>A0A5C6G3M5</accession>
<evidence type="ECO:0000313" key="2">
    <source>
        <dbReference type="EMBL" id="TWU70386.1"/>
    </source>
</evidence>
<gene>
    <name evidence="2" type="ORF">ED733_000176</name>
</gene>
<dbReference type="AlphaFoldDB" id="A0A5C6G3M5"/>
<feature type="compositionally biased region" description="Low complexity" evidence="1">
    <location>
        <begin position="156"/>
        <end position="166"/>
    </location>
</feature>
<organism evidence="2 3">
    <name type="scientific">Metarhizium rileyi (strain RCEF 4871)</name>
    <name type="common">Nomuraea rileyi</name>
    <dbReference type="NCBI Taxonomy" id="1649241"/>
    <lineage>
        <taxon>Eukaryota</taxon>
        <taxon>Fungi</taxon>
        <taxon>Dikarya</taxon>
        <taxon>Ascomycota</taxon>
        <taxon>Pezizomycotina</taxon>
        <taxon>Sordariomycetes</taxon>
        <taxon>Hypocreomycetidae</taxon>
        <taxon>Hypocreales</taxon>
        <taxon>Clavicipitaceae</taxon>
        <taxon>Metarhizium</taxon>
    </lineage>
</organism>
<proteinExistence type="predicted"/>